<dbReference type="InterPro" id="IPR016187">
    <property type="entry name" value="CTDL_fold"/>
</dbReference>
<evidence type="ECO:0000313" key="3">
    <source>
        <dbReference type="Proteomes" id="UP001158576"/>
    </source>
</evidence>
<protein>
    <submittedName>
        <fullName evidence="2">Oidioi.mRNA.OKI2018_I69.PAR.g10292.t1.cds</fullName>
    </submittedName>
</protein>
<keyword evidence="3" id="KW-1185">Reference proteome</keyword>
<gene>
    <name evidence="2" type="ORF">OKIOD_LOCUS1850</name>
</gene>
<proteinExistence type="predicted"/>
<sequence length="526" mass="61038">MKLFTFLSVQLAEAVVFDETWMIKGRTGRRTRLQSNQADAQAYCENQGGTMAYFKNEGEFALFSEEEVGWKLVRLGYTRANESDPFIATNGDTDVYTDFRYLEPNVQPSNGFCTYLRLTRRKKWTEKQMNTMTQEKCDNQKRMSLCRFEEGTPEARIRNGDDFSRYEVADITANFEDASAYCHERGGYLPYNLEYDIGNYTDQDQWTGLRRFGNSFVDTVNREFEPSDDDWDVNEPSSIKGGGQCVQIGRNSDGDLKLKMQNCLQKLPFLCRYNYDCNKNIVSNRRRQLTVGQPMFLQDLQCSGSNEWSIGVSFKCKNSKADPAEDLVTIVDNDNPSTPFFRIHRPAYTYNYEIIIPKMSENTEVEGEFFNPYPGHVHVRDREEPSPMYKTWMCSSRPESDANLEIRQTFCPETGKYTKSLFWNNLERMRYVDDVPSRIANLEFYIGGNSNPATEIKYFSVGQMDKYGGQCDVNQYDCVKPDNTTIPYGSAEWMYGKKGNNRRRRGKCYCMSRGQYKCVRMDGRDF</sequence>
<evidence type="ECO:0000313" key="2">
    <source>
        <dbReference type="EMBL" id="CAG5083145.1"/>
    </source>
</evidence>
<dbReference type="Pfam" id="PF00059">
    <property type="entry name" value="Lectin_C"/>
    <property type="match status" value="2"/>
</dbReference>
<dbReference type="SUPFAM" id="SSF56436">
    <property type="entry name" value="C-type lectin-like"/>
    <property type="match status" value="2"/>
</dbReference>
<feature type="domain" description="C-type lectin" evidence="1">
    <location>
        <begin position="152"/>
        <end position="272"/>
    </location>
</feature>
<feature type="domain" description="C-type lectin" evidence="1">
    <location>
        <begin position="17"/>
        <end position="147"/>
    </location>
</feature>
<dbReference type="SMART" id="SM00034">
    <property type="entry name" value="CLECT"/>
    <property type="match status" value="2"/>
</dbReference>
<accession>A0ABN7RU99</accession>
<dbReference type="Proteomes" id="UP001158576">
    <property type="component" value="Chromosome PAR"/>
</dbReference>
<dbReference type="CDD" id="cd00037">
    <property type="entry name" value="CLECT"/>
    <property type="match status" value="2"/>
</dbReference>
<dbReference type="InterPro" id="IPR016186">
    <property type="entry name" value="C-type_lectin-like/link_sf"/>
</dbReference>
<dbReference type="Gene3D" id="3.10.100.10">
    <property type="entry name" value="Mannose-Binding Protein A, subunit A"/>
    <property type="match status" value="2"/>
</dbReference>
<dbReference type="InterPro" id="IPR001304">
    <property type="entry name" value="C-type_lectin-like"/>
</dbReference>
<evidence type="ECO:0000259" key="1">
    <source>
        <dbReference type="SMART" id="SM00034"/>
    </source>
</evidence>
<reference evidence="2 3" key="1">
    <citation type="submission" date="2021-04" db="EMBL/GenBank/DDBJ databases">
        <authorList>
            <person name="Bliznina A."/>
        </authorList>
    </citation>
    <scope>NUCLEOTIDE SEQUENCE [LARGE SCALE GENOMIC DNA]</scope>
</reference>
<organism evidence="2 3">
    <name type="scientific">Oikopleura dioica</name>
    <name type="common">Tunicate</name>
    <dbReference type="NCBI Taxonomy" id="34765"/>
    <lineage>
        <taxon>Eukaryota</taxon>
        <taxon>Metazoa</taxon>
        <taxon>Chordata</taxon>
        <taxon>Tunicata</taxon>
        <taxon>Appendicularia</taxon>
        <taxon>Copelata</taxon>
        <taxon>Oikopleuridae</taxon>
        <taxon>Oikopleura</taxon>
    </lineage>
</organism>
<dbReference type="EMBL" id="OU015568">
    <property type="protein sequence ID" value="CAG5083145.1"/>
    <property type="molecule type" value="Genomic_DNA"/>
</dbReference>
<name>A0ABN7RU99_OIKDI</name>